<gene>
    <name evidence="4" type="ORF">J2Z75_000399</name>
</gene>
<dbReference type="EMBL" id="JAGGJV010000001">
    <property type="protein sequence ID" value="MBP1856919.1"/>
    <property type="molecule type" value="Genomic_DNA"/>
</dbReference>
<dbReference type="PROSITE" id="PS50125">
    <property type="entry name" value="GUANYLATE_CYCLASE_2"/>
    <property type="match status" value="1"/>
</dbReference>
<dbReference type="Gene3D" id="1.25.40.10">
    <property type="entry name" value="Tetratricopeptide repeat domain"/>
    <property type="match status" value="1"/>
</dbReference>
<dbReference type="SUPFAM" id="SSF55073">
    <property type="entry name" value="Nucleotide cyclase"/>
    <property type="match status" value="1"/>
</dbReference>
<dbReference type="InterPro" id="IPR019734">
    <property type="entry name" value="TPR_rpt"/>
</dbReference>
<evidence type="ECO:0000313" key="4">
    <source>
        <dbReference type="EMBL" id="MBP1856919.1"/>
    </source>
</evidence>
<dbReference type="InterPro" id="IPR029787">
    <property type="entry name" value="Nucleotide_cyclase"/>
</dbReference>
<protein>
    <submittedName>
        <fullName evidence="4">TolB-like protein/class 3 adenylate cyclase/tetratricopeptide (TPR) repeat protein</fullName>
    </submittedName>
</protein>
<keyword evidence="1" id="KW-0802">TPR repeat</keyword>
<evidence type="ECO:0000256" key="2">
    <source>
        <dbReference type="SAM" id="Phobius"/>
    </source>
</evidence>
<dbReference type="Pfam" id="PF00211">
    <property type="entry name" value="Guanylate_cyc"/>
    <property type="match status" value="1"/>
</dbReference>
<dbReference type="InterPro" id="IPR050697">
    <property type="entry name" value="Adenylyl/Guanylyl_Cyclase_3/4"/>
</dbReference>
<dbReference type="PANTHER" id="PTHR43081">
    <property type="entry name" value="ADENYLATE CYCLASE, TERMINAL-DIFFERENTIATION SPECIFIC-RELATED"/>
    <property type="match status" value="1"/>
</dbReference>
<dbReference type="PANTHER" id="PTHR43081:SF19">
    <property type="entry name" value="PH-SENSITIVE ADENYLATE CYCLASE RV1264"/>
    <property type="match status" value="1"/>
</dbReference>
<keyword evidence="2" id="KW-0812">Transmembrane</keyword>
<dbReference type="Gene3D" id="3.30.70.1230">
    <property type="entry name" value="Nucleotide cyclase"/>
    <property type="match status" value="1"/>
</dbReference>
<dbReference type="RefSeq" id="WP_209846981.1">
    <property type="nucleotide sequence ID" value="NZ_JAGGJV010000001.1"/>
</dbReference>
<accession>A0ABS4EG51</accession>
<name>A0ABS4EG51_9HYPH</name>
<keyword evidence="2" id="KW-0472">Membrane</keyword>
<dbReference type="PROSITE" id="PS50005">
    <property type="entry name" value="TPR"/>
    <property type="match status" value="1"/>
</dbReference>
<sequence>MQRRLVTILATDAVGYSRLIARDEDAALALFKEHAAIIEERIRIHEGRVFGGAGDSLIAEFPSPVEAMRCAVEIQDQLAHLDEKLDEDWRMRFRVGLNLGDAVVEQGNLYGEAVNVAARLEGLSEPGGICVSGTLYEQVKHLPNIGFQDLGSRKLKNIPTPVHAYSVKGISAATVHRRPMRWSWAAAAAALLAIVAIPVGWIYVPEMAASNTSSSQLQPPSQPSIAILPLDNLSDPAHEYFSEGLTNDITSDLSKFSGLFVIAYNSASTFKGKPTKVQDIGTALGVRYVLEGTVQKTPERLRINAQLINAETGFHVWAERYDRTLGDTFTVQEDITRSIVTALAVKVTAAEEQRSRRKLTESMDAYDYYLKGKAIWSDPDKVTPEGNEEARQLFETAIKLDPAYSSAYAELSYVHVRAYQNGWSPDGKASLREAKRLAEKALSLNDDFSSHWYLAIVAWNQGEFDKSLREYETARQINPNDPDLAADMAEALVYGGEPEKAIEQIRGAMLRNRFYPFWYPWNYARALYMVGRYQEAIDAIATMTAPPNDVRLITAASEAQLGHIAKARAIMAEFSKIDPDWSIEQSAAYYYRRDSDRQHWVDGLRKAGLKEK</sequence>
<keyword evidence="5" id="KW-1185">Reference proteome</keyword>
<reference evidence="4 5" key="1">
    <citation type="submission" date="2021-03" db="EMBL/GenBank/DDBJ databases">
        <title>Genomic Encyclopedia of Type Strains, Phase IV (KMG-IV): sequencing the most valuable type-strain genomes for metagenomic binning, comparative biology and taxonomic classification.</title>
        <authorList>
            <person name="Goeker M."/>
        </authorList>
    </citation>
    <scope>NUCLEOTIDE SEQUENCE [LARGE SCALE GENOMIC DNA]</scope>
    <source>
        <strain evidence="4 5">DSM 26427</strain>
    </source>
</reference>
<evidence type="ECO:0000256" key="1">
    <source>
        <dbReference type="PROSITE-ProRule" id="PRU00339"/>
    </source>
</evidence>
<dbReference type="InterPro" id="IPR001054">
    <property type="entry name" value="A/G_cyclase"/>
</dbReference>
<dbReference type="SUPFAM" id="SSF48452">
    <property type="entry name" value="TPR-like"/>
    <property type="match status" value="1"/>
</dbReference>
<comment type="caution">
    <text evidence="4">The sequence shown here is derived from an EMBL/GenBank/DDBJ whole genome shotgun (WGS) entry which is preliminary data.</text>
</comment>
<feature type="repeat" description="TPR" evidence="1">
    <location>
        <begin position="448"/>
        <end position="481"/>
    </location>
</feature>
<proteinExistence type="predicted"/>
<dbReference type="Proteomes" id="UP000823786">
    <property type="component" value="Unassembled WGS sequence"/>
</dbReference>
<feature type="domain" description="Guanylate cyclase" evidence="3">
    <location>
        <begin position="7"/>
        <end position="121"/>
    </location>
</feature>
<organism evidence="4 5">
    <name type="scientific">Rhizobium herbae</name>
    <dbReference type="NCBI Taxonomy" id="508661"/>
    <lineage>
        <taxon>Bacteria</taxon>
        <taxon>Pseudomonadati</taxon>
        <taxon>Pseudomonadota</taxon>
        <taxon>Alphaproteobacteria</taxon>
        <taxon>Hyphomicrobiales</taxon>
        <taxon>Rhizobiaceae</taxon>
        <taxon>Rhizobium/Agrobacterium group</taxon>
        <taxon>Rhizobium</taxon>
    </lineage>
</organism>
<feature type="transmembrane region" description="Helical" evidence="2">
    <location>
        <begin position="184"/>
        <end position="204"/>
    </location>
</feature>
<dbReference type="InterPro" id="IPR011990">
    <property type="entry name" value="TPR-like_helical_dom_sf"/>
</dbReference>
<dbReference type="Gene3D" id="3.40.50.10610">
    <property type="entry name" value="ABC-type transport auxiliary lipoprotein component"/>
    <property type="match status" value="1"/>
</dbReference>
<evidence type="ECO:0000313" key="5">
    <source>
        <dbReference type="Proteomes" id="UP000823786"/>
    </source>
</evidence>
<evidence type="ECO:0000259" key="3">
    <source>
        <dbReference type="PROSITE" id="PS50125"/>
    </source>
</evidence>
<keyword evidence="2" id="KW-1133">Transmembrane helix</keyword>
<dbReference type="CDD" id="cd07302">
    <property type="entry name" value="CHD"/>
    <property type="match status" value="1"/>
</dbReference>